<dbReference type="Pfam" id="PF11086">
    <property type="entry name" value="DUF2878"/>
    <property type="match status" value="1"/>
</dbReference>
<dbReference type="RefSeq" id="WP_007020405.1">
    <property type="nucleotide sequence ID" value="NZ_CH724125.1"/>
</dbReference>
<dbReference type="OrthoDB" id="6522758at2"/>
<evidence type="ECO:0000313" key="3">
    <source>
        <dbReference type="Proteomes" id="UP000002171"/>
    </source>
</evidence>
<organism evidence="2 3">
    <name type="scientific">Neptuniibacter caesariensis</name>
    <dbReference type="NCBI Taxonomy" id="207954"/>
    <lineage>
        <taxon>Bacteria</taxon>
        <taxon>Pseudomonadati</taxon>
        <taxon>Pseudomonadota</taxon>
        <taxon>Gammaproteobacteria</taxon>
        <taxon>Oceanospirillales</taxon>
        <taxon>Oceanospirillaceae</taxon>
        <taxon>Neptuniibacter</taxon>
    </lineage>
</organism>
<feature type="transmembrane region" description="Helical" evidence="1">
    <location>
        <begin position="14"/>
        <end position="38"/>
    </location>
</feature>
<keyword evidence="1" id="KW-0812">Transmembrane</keyword>
<feature type="transmembrane region" description="Helical" evidence="1">
    <location>
        <begin position="135"/>
        <end position="156"/>
    </location>
</feature>
<protein>
    <submittedName>
        <fullName evidence="2">Putative membrane protein</fullName>
    </submittedName>
</protein>
<proteinExistence type="predicted"/>
<reference evidence="2 3" key="1">
    <citation type="submission" date="2006-02" db="EMBL/GenBank/DDBJ databases">
        <authorList>
            <person name="Pinhassi J."/>
            <person name="Pedros-Alio C."/>
            <person name="Ferriera S."/>
            <person name="Johnson J."/>
            <person name="Kravitz S."/>
            <person name="Halpern A."/>
            <person name="Remington K."/>
            <person name="Beeson K."/>
            <person name="Tran B."/>
            <person name="Rogers Y.-H."/>
            <person name="Friedman R."/>
            <person name="Venter J.C."/>
        </authorList>
    </citation>
    <scope>NUCLEOTIDE SEQUENCE [LARGE SCALE GENOMIC DNA]</scope>
    <source>
        <strain evidence="2 3">MED92</strain>
    </source>
</reference>
<accession>A0A7U8GRY4</accession>
<dbReference type="AlphaFoldDB" id="A0A7U8GRY4"/>
<gene>
    <name evidence="2" type="ORF">MED92_13698</name>
</gene>
<comment type="caution">
    <text evidence="2">The sequence shown here is derived from an EMBL/GenBank/DDBJ whole genome shotgun (WGS) entry which is preliminary data.</text>
</comment>
<name>A0A7U8GRY4_NEPCE</name>
<feature type="transmembrane region" description="Helical" evidence="1">
    <location>
        <begin position="79"/>
        <end position="98"/>
    </location>
</feature>
<dbReference type="EMBL" id="AAOW01000014">
    <property type="protein sequence ID" value="EAR60733.1"/>
    <property type="molecule type" value="Genomic_DNA"/>
</dbReference>
<dbReference type="InterPro" id="IPR021306">
    <property type="entry name" value="DUF2878"/>
</dbReference>
<dbReference type="Proteomes" id="UP000002171">
    <property type="component" value="Unassembled WGS sequence"/>
</dbReference>
<evidence type="ECO:0000256" key="1">
    <source>
        <dbReference type="SAM" id="Phobius"/>
    </source>
</evidence>
<evidence type="ECO:0000313" key="2">
    <source>
        <dbReference type="EMBL" id="EAR60733.1"/>
    </source>
</evidence>
<keyword evidence="1" id="KW-0472">Membrane</keyword>
<sequence length="166" mass="18871">MSENFWVNLIGFQLVWWLSILFGNAVILPVTFILLLHIFFHSQPGSELKVLFFSALLGFSVDLSLTLNGVFIFPDSHFPPLWLALLWFGFCATLQISLKYFSDRIPLAFLVGGLGGSSTYLAAAKLDAVEFGYGWLSTFLILLVVWTFLYPLLIFLTRRIRRENLA</sequence>
<feature type="transmembrane region" description="Helical" evidence="1">
    <location>
        <begin position="105"/>
        <end position="123"/>
    </location>
</feature>
<keyword evidence="3" id="KW-1185">Reference proteome</keyword>
<keyword evidence="1" id="KW-1133">Transmembrane helix</keyword>
<feature type="transmembrane region" description="Helical" evidence="1">
    <location>
        <begin position="50"/>
        <end position="73"/>
    </location>
</feature>